<sequence>MRHVAPRVFIYMLAFATAACATGVPSRGATGVYAARPPPIVQKLDGRAGGSASGPPWSWMDREQLRPDTGAQSEEELLDWLIVGDPAQRAEAQVRLLPLGASLLPRLEALATRARDDEARSGLLEFIQILTRRRIHPDLLGDHPELSALSAKAVARGQGLVAFWETEPATRELVEELPVMPCGVGPRPDSRLVIQGRRLQELRDKLGTLGGLAIPGLERLLASHSATVRLQGVVLAAALGLRPSPAALERLQRDPGEVELEARYADSMFVPGANLGSHRSKVSVSKRAFLVAQRLDGSRREVHENDAAVLRIEDGIIEWLGAVRAAAEDDSTRTFDWLSGDLTNSFRLTGGWGATDAQQYWNRVRPAWRLFWMTVGPRPDDYRRDEWFALLNSRDGFQVRQEPRSGDETVFRIAAPTRVEAELVTFPRGANDPVVVQSGVLPFTLSSKELVHALGIRLRSGGDWVDSGPIFAPPHGGRMTVWLQPELFLRYLKEHPAKP</sequence>
<comment type="caution">
    <text evidence="3">The sequence shown here is derived from an EMBL/GenBank/DDBJ whole genome shotgun (WGS) entry which is preliminary data.</text>
</comment>
<feature type="signal peptide" evidence="2">
    <location>
        <begin position="1"/>
        <end position="21"/>
    </location>
</feature>
<feature type="chain" id="PRO_5045069746" evidence="2">
    <location>
        <begin position="22"/>
        <end position="499"/>
    </location>
</feature>
<feature type="region of interest" description="Disordered" evidence="1">
    <location>
        <begin position="43"/>
        <end position="62"/>
    </location>
</feature>
<accession>A0ABX9Q8J5</accession>
<evidence type="ECO:0000256" key="2">
    <source>
        <dbReference type="SAM" id="SignalP"/>
    </source>
</evidence>
<proteinExistence type="predicted"/>
<organism evidence="3 4">
    <name type="scientific">Corallococcus praedator</name>
    <dbReference type="NCBI Taxonomy" id="2316724"/>
    <lineage>
        <taxon>Bacteria</taxon>
        <taxon>Pseudomonadati</taxon>
        <taxon>Myxococcota</taxon>
        <taxon>Myxococcia</taxon>
        <taxon>Myxococcales</taxon>
        <taxon>Cystobacterineae</taxon>
        <taxon>Myxococcaceae</taxon>
        <taxon>Corallococcus</taxon>
    </lineage>
</organism>
<protein>
    <submittedName>
        <fullName evidence="3">Uncharacterized protein</fullName>
    </submittedName>
</protein>
<keyword evidence="4" id="KW-1185">Reference proteome</keyword>
<name>A0ABX9Q8J5_9BACT</name>
<dbReference type="Proteomes" id="UP000278907">
    <property type="component" value="Unassembled WGS sequence"/>
</dbReference>
<reference evidence="3 4" key="1">
    <citation type="submission" date="2018-09" db="EMBL/GenBank/DDBJ databases">
        <authorList>
            <person name="Livingstone P.G."/>
            <person name="Whitworth D.E."/>
        </authorList>
    </citation>
    <scope>NUCLEOTIDE SEQUENCE [LARGE SCALE GENOMIC DNA]</scope>
    <source>
        <strain evidence="3 4">CA031B</strain>
    </source>
</reference>
<evidence type="ECO:0000313" key="4">
    <source>
        <dbReference type="Proteomes" id="UP000278907"/>
    </source>
</evidence>
<dbReference type="PROSITE" id="PS51257">
    <property type="entry name" value="PROKAR_LIPOPROTEIN"/>
    <property type="match status" value="1"/>
</dbReference>
<dbReference type="RefSeq" id="WP_120584764.1">
    <property type="nucleotide sequence ID" value="NZ_RAWI01000356.1"/>
</dbReference>
<evidence type="ECO:0000256" key="1">
    <source>
        <dbReference type="SAM" id="MobiDB-lite"/>
    </source>
</evidence>
<keyword evidence="2" id="KW-0732">Signal</keyword>
<gene>
    <name evidence="3" type="ORF">D7Y13_32360</name>
</gene>
<dbReference type="EMBL" id="RAWI01000356">
    <property type="protein sequence ID" value="RKH95160.1"/>
    <property type="molecule type" value="Genomic_DNA"/>
</dbReference>
<evidence type="ECO:0000313" key="3">
    <source>
        <dbReference type="EMBL" id="RKH95160.1"/>
    </source>
</evidence>